<dbReference type="EMBL" id="CABFWE030000011">
    <property type="protein sequence ID" value="CAD7052502.1"/>
    <property type="molecule type" value="Genomic_DNA"/>
</dbReference>
<evidence type="ECO:0000256" key="1">
    <source>
        <dbReference type="SAM" id="Phobius"/>
    </source>
</evidence>
<evidence type="ECO:0000259" key="2">
    <source>
        <dbReference type="Pfam" id="PF07331"/>
    </source>
</evidence>
<feature type="transmembrane region" description="Helical" evidence="1">
    <location>
        <begin position="79"/>
        <end position="99"/>
    </location>
</feature>
<keyword evidence="1" id="KW-0472">Membrane</keyword>
<feature type="domain" description="DUF1468" evidence="2">
    <location>
        <begin position="38"/>
        <end position="160"/>
    </location>
</feature>
<feature type="transmembrane region" description="Helical" evidence="1">
    <location>
        <begin position="105"/>
        <end position="124"/>
    </location>
</feature>
<keyword evidence="1" id="KW-0812">Transmembrane</keyword>
<gene>
    <name evidence="3" type="ORF">RHAB21_04456</name>
</gene>
<feature type="transmembrane region" description="Helical" evidence="1">
    <location>
        <begin position="136"/>
        <end position="159"/>
    </location>
</feature>
<keyword evidence="1" id="KW-1133">Transmembrane helix</keyword>
<sequence>MRAPAGGAGRESYASLELETAMGGLTKVEIDFATSHLIFPTLIGIVLLILGVAIVVTRRREILGAGSMWRDTFIRMDKTRFFGALVLTVLYFVLMVPVGDLWPNTGMGFLLCSIPFVALSGILFTHDRRLSRLVPLLIVAVIAPLLTWWLLSEIFFLTLP</sequence>
<proteinExistence type="predicted"/>
<accession>A0ABN7JX59</accession>
<evidence type="ECO:0000313" key="3">
    <source>
        <dbReference type="EMBL" id="CAD7052502.1"/>
    </source>
</evidence>
<dbReference type="Proteomes" id="UP000601041">
    <property type="component" value="Unassembled WGS sequence"/>
</dbReference>
<dbReference type="Pfam" id="PF07331">
    <property type="entry name" value="TctB"/>
    <property type="match status" value="1"/>
</dbReference>
<keyword evidence="4" id="KW-1185">Reference proteome</keyword>
<name>A0ABN7JX59_9HYPH</name>
<comment type="caution">
    <text evidence="3">The sequence shown here is derived from an EMBL/GenBank/DDBJ whole genome shotgun (WGS) entry which is preliminary data.</text>
</comment>
<feature type="transmembrane region" description="Helical" evidence="1">
    <location>
        <begin position="37"/>
        <end position="58"/>
    </location>
</feature>
<evidence type="ECO:0000313" key="4">
    <source>
        <dbReference type="Proteomes" id="UP000601041"/>
    </source>
</evidence>
<organism evidence="3 4">
    <name type="scientific">Pseudorhizobium halotolerans</name>
    <dbReference type="NCBI Taxonomy" id="1233081"/>
    <lineage>
        <taxon>Bacteria</taxon>
        <taxon>Pseudomonadati</taxon>
        <taxon>Pseudomonadota</taxon>
        <taxon>Alphaproteobacteria</taxon>
        <taxon>Hyphomicrobiales</taxon>
        <taxon>Rhizobiaceae</taxon>
        <taxon>Rhizobium/Agrobacterium group</taxon>
        <taxon>Pseudorhizobium</taxon>
    </lineage>
</organism>
<reference evidence="3 4" key="1">
    <citation type="submission" date="2020-11" db="EMBL/GenBank/DDBJ databases">
        <authorList>
            <person name="Lassalle F."/>
        </authorList>
    </citation>
    <scope>NUCLEOTIDE SEQUENCE [LARGE SCALE GENOMIC DNA]</scope>
    <source>
        <strain evidence="3 4">AB21</strain>
    </source>
</reference>
<protein>
    <recommendedName>
        <fullName evidence="2">DUF1468 domain-containing protein</fullName>
    </recommendedName>
</protein>
<dbReference type="InterPro" id="IPR009936">
    <property type="entry name" value="DUF1468"/>
</dbReference>